<dbReference type="Proteomes" id="UP000242715">
    <property type="component" value="Unassembled WGS sequence"/>
</dbReference>
<feature type="non-terminal residue" evidence="3">
    <location>
        <position position="1"/>
    </location>
</feature>
<evidence type="ECO:0000313" key="4">
    <source>
        <dbReference type="Proteomes" id="UP000242715"/>
    </source>
</evidence>
<dbReference type="Pfam" id="PF14309">
    <property type="entry name" value="DUF4378"/>
    <property type="match status" value="1"/>
</dbReference>
<feature type="region of interest" description="Disordered" evidence="1">
    <location>
        <begin position="261"/>
        <end position="347"/>
    </location>
</feature>
<evidence type="ECO:0000256" key="1">
    <source>
        <dbReference type="SAM" id="MobiDB-lite"/>
    </source>
</evidence>
<name>A0A2Z6NB62_TRISU</name>
<accession>A0A2Z6NB62</accession>
<dbReference type="GO" id="GO:0051513">
    <property type="term" value="P:regulation of monopolar cell growth"/>
    <property type="evidence" value="ECO:0007669"/>
    <property type="project" value="InterPro"/>
</dbReference>
<dbReference type="PANTHER" id="PTHR31680:SF12">
    <property type="entry name" value="OS11G0587300 PROTEIN"/>
    <property type="match status" value="1"/>
</dbReference>
<feature type="region of interest" description="Disordered" evidence="1">
    <location>
        <begin position="56"/>
        <end position="102"/>
    </location>
</feature>
<organism evidence="3 4">
    <name type="scientific">Trifolium subterraneum</name>
    <name type="common">Subterranean clover</name>
    <dbReference type="NCBI Taxonomy" id="3900"/>
    <lineage>
        <taxon>Eukaryota</taxon>
        <taxon>Viridiplantae</taxon>
        <taxon>Streptophyta</taxon>
        <taxon>Embryophyta</taxon>
        <taxon>Tracheophyta</taxon>
        <taxon>Spermatophyta</taxon>
        <taxon>Magnoliopsida</taxon>
        <taxon>eudicotyledons</taxon>
        <taxon>Gunneridae</taxon>
        <taxon>Pentapetalae</taxon>
        <taxon>rosids</taxon>
        <taxon>fabids</taxon>
        <taxon>Fabales</taxon>
        <taxon>Fabaceae</taxon>
        <taxon>Papilionoideae</taxon>
        <taxon>50 kb inversion clade</taxon>
        <taxon>NPAAA clade</taxon>
        <taxon>Hologalegina</taxon>
        <taxon>IRL clade</taxon>
        <taxon>Trifolieae</taxon>
        <taxon>Trifolium</taxon>
    </lineage>
</organism>
<keyword evidence="4" id="KW-1185">Reference proteome</keyword>
<feature type="compositionally biased region" description="Basic and acidic residues" evidence="1">
    <location>
        <begin position="19"/>
        <end position="33"/>
    </location>
</feature>
<dbReference type="InterPro" id="IPR025486">
    <property type="entry name" value="DUF4378"/>
</dbReference>
<feature type="region of interest" description="Disordered" evidence="1">
    <location>
        <begin position="1"/>
        <end position="33"/>
    </location>
</feature>
<evidence type="ECO:0000313" key="3">
    <source>
        <dbReference type="EMBL" id="GAU33225.1"/>
    </source>
</evidence>
<dbReference type="OrthoDB" id="1929599at2759"/>
<feature type="compositionally biased region" description="Polar residues" evidence="1">
    <location>
        <begin position="263"/>
        <end position="280"/>
    </location>
</feature>
<proteinExistence type="predicted"/>
<feature type="compositionally biased region" description="Polar residues" evidence="1">
    <location>
        <begin position="86"/>
        <end position="102"/>
    </location>
</feature>
<dbReference type="PANTHER" id="PTHR31680">
    <property type="entry name" value="LONGIFOLIA PROTEIN"/>
    <property type="match status" value="1"/>
</dbReference>
<dbReference type="InterPro" id="IPR033334">
    <property type="entry name" value="LNG1/2"/>
</dbReference>
<feature type="domain" description="DUF4378" evidence="2">
    <location>
        <begin position="432"/>
        <end position="565"/>
    </location>
</feature>
<gene>
    <name evidence="3" type="ORF">TSUD_333480</name>
</gene>
<reference evidence="4" key="1">
    <citation type="journal article" date="2017" name="Front. Plant Sci.">
        <title>Climate Clever Clovers: New Paradigm to Reduce the Environmental Footprint of Ruminants by Breeding Low Methanogenic Forages Utilizing Haplotype Variation.</title>
        <authorList>
            <person name="Kaur P."/>
            <person name="Appels R."/>
            <person name="Bayer P.E."/>
            <person name="Keeble-Gagnere G."/>
            <person name="Wang J."/>
            <person name="Hirakawa H."/>
            <person name="Shirasawa K."/>
            <person name="Vercoe P."/>
            <person name="Stefanova K."/>
            <person name="Durmic Z."/>
            <person name="Nichols P."/>
            <person name="Revell C."/>
            <person name="Isobe S.N."/>
            <person name="Edwards D."/>
            <person name="Erskine W."/>
        </authorList>
    </citation>
    <scope>NUCLEOTIDE SEQUENCE [LARGE SCALE GENOMIC DNA]</scope>
    <source>
        <strain evidence="4">cv. Daliak</strain>
    </source>
</reference>
<dbReference type="AlphaFoldDB" id="A0A2Z6NB62"/>
<dbReference type="EMBL" id="DF973520">
    <property type="protein sequence ID" value="GAU33225.1"/>
    <property type="molecule type" value="Genomic_DNA"/>
</dbReference>
<sequence length="590" mass="68084">STPETQTPQPEKPSLPVHFDFKEGTRSPWKFTREAPRLSLDSRAVIDAKGTIQIHPKDEEKRRRSTSTSVVAKLMGLEDPDPNPKLQKSASESRANRDLSQNQQYRFFDTTNFQLKQFENASSLNDSVSDLNEKTEPVRGVTTRQKKIYYDSADFFPGPKQSVSVSVQGEIEKRLKMRGIHEPSKDLDTLKQILEALQLKGLLHSKKLTNHRNFVMENVNDSHSPIVVMKPGRPINQTGWTGCNSPSPASTFRSKVKIRPDHIQSQIKNRNNTNSPTRSPNRVRKVTITNNVDLRRVTPVHSSRNEPDRKTPNRSPRMRKKTMTEDESSTVSDSSSHTDTERSIKVEEQYREGKELLQRCDKLLNSIAEITELQQPSPVSVLDSSFYKDDSSCSPSPVMKRCIEYKDLEAESEDETWSATLSCNEAKSEDCDFIYISEVLRASNYLPEDNDMFLLLEQQQYLKGNNTSKVSTLQRRLIFDTIHEIINRKRRLPPWKLENLPSLKFIWTEFRRIRERDESEDMFEVICGVLRKDMSGENEWGECDVEIGDVVLDIERFIFKDLIEETIRDLALCNKVPRNKVSMLRRKLEF</sequence>
<evidence type="ECO:0000259" key="2">
    <source>
        <dbReference type="Pfam" id="PF14309"/>
    </source>
</evidence>
<feature type="compositionally biased region" description="Basic and acidic residues" evidence="1">
    <location>
        <begin position="336"/>
        <end position="347"/>
    </location>
</feature>
<protein>
    <recommendedName>
        <fullName evidence="2">DUF4378 domain-containing protein</fullName>
    </recommendedName>
</protein>